<proteinExistence type="predicted"/>
<sequence length="332" mass="36124">YRTKCGPLQSRGSRITAIKRWRPLPAKRYHLGRGPSKTTHSFLVISGTVPDFSSPSGGRICDIYGCGVNARKNFSGTTEAARAAAAQQPHLLRGRGAGSPQKAGQPGCRVSGRRPLLGSSGEGSQPGTRGWDPASTWEAGEDERPAQERRGGRAGARGLGRLGGEANFKEPDSFSVAFPFLAFLGPVDPSAAAYLTQDEDGRTVLVDNKCQCARITSRIIPSPEDPNEDIVERNIRIIVPLNNRENISDPTSPVRTKFVYHLSDLCKKCDPVEVELGNQIVIASQSNLCDEDSETCYTYDRNKCYTNRVPFTYGGQTRMVETALTPDSCYPD</sequence>
<organism evidence="2 3">
    <name type="scientific">Ailuropoda melanoleuca</name>
    <name type="common">Giant panda</name>
    <dbReference type="NCBI Taxonomy" id="9646"/>
    <lineage>
        <taxon>Eukaryota</taxon>
        <taxon>Metazoa</taxon>
        <taxon>Chordata</taxon>
        <taxon>Craniata</taxon>
        <taxon>Vertebrata</taxon>
        <taxon>Euteleostomi</taxon>
        <taxon>Mammalia</taxon>
        <taxon>Eutheria</taxon>
        <taxon>Laurasiatheria</taxon>
        <taxon>Carnivora</taxon>
        <taxon>Caniformia</taxon>
        <taxon>Ursidae</taxon>
        <taxon>Ailuropoda</taxon>
    </lineage>
</organism>
<feature type="region of interest" description="Disordered" evidence="1">
    <location>
        <begin position="81"/>
        <end position="164"/>
    </location>
</feature>
<dbReference type="AlphaFoldDB" id="A0A7N5K6K0"/>
<feature type="compositionally biased region" description="Basic and acidic residues" evidence="1">
    <location>
        <begin position="142"/>
        <end position="151"/>
    </location>
</feature>
<feature type="compositionally biased region" description="Gly residues" evidence="1">
    <location>
        <begin position="153"/>
        <end position="163"/>
    </location>
</feature>
<dbReference type="GO" id="GO:0071756">
    <property type="term" value="C:pentameric IgM immunoglobulin complex"/>
    <property type="evidence" value="ECO:0007669"/>
    <property type="project" value="TreeGrafter"/>
</dbReference>
<dbReference type="GO" id="GO:0006959">
    <property type="term" value="P:humoral immune response"/>
    <property type="evidence" value="ECO:0007669"/>
    <property type="project" value="TreeGrafter"/>
</dbReference>
<dbReference type="InterPro" id="IPR024110">
    <property type="entry name" value="Ig_J"/>
</dbReference>
<evidence type="ECO:0000313" key="3">
    <source>
        <dbReference type="Proteomes" id="UP000008912"/>
    </source>
</evidence>
<dbReference type="InParanoid" id="A0A7N5K6K0"/>
<dbReference type="Pfam" id="PF15097">
    <property type="entry name" value="Ig_J_chain"/>
    <property type="match status" value="1"/>
</dbReference>
<dbReference type="GO" id="GO:0034987">
    <property type="term" value="F:immunoglobulin receptor binding"/>
    <property type="evidence" value="ECO:0007669"/>
    <property type="project" value="TreeGrafter"/>
</dbReference>
<dbReference type="PANTHER" id="PTHR10070">
    <property type="entry name" value="IMMUNOGLOBULIN J CHAIN"/>
    <property type="match status" value="1"/>
</dbReference>
<gene>
    <name evidence="2" type="primary">JCHAIN</name>
</gene>
<keyword evidence="3" id="KW-1185">Reference proteome</keyword>
<dbReference type="GeneTree" id="ENSGT00390000012791"/>
<dbReference type="Proteomes" id="UP000008912">
    <property type="component" value="Unassembled WGS sequence"/>
</dbReference>
<reference evidence="2" key="3">
    <citation type="submission" date="2025-09" db="UniProtKB">
        <authorList>
            <consortium name="Ensembl"/>
        </authorList>
    </citation>
    <scope>IDENTIFICATION</scope>
</reference>
<dbReference type="PANTHER" id="PTHR10070:SF2">
    <property type="entry name" value="IMMUNOGLOBULIN J CHAIN"/>
    <property type="match status" value="1"/>
</dbReference>
<accession>A0A7N5K6K0</accession>
<evidence type="ECO:0000313" key="2">
    <source>
        <dbReference type="Ensembl" id="ENSAMEP00000035670.1"/>
    </source>
</evidence>
<name>A0A7N5K6K0_AILME</name>
<protein>
    <submittedName>
        <fullName evidence="2">Joining chain of multimeric IgA and IgM</fullName>
    </submittedName>
</protein>
<dbReference type="Ensembl" id="ENSAMET00000042125.1">
    <property type="protein sequence ID" value="ENSAMEP00000035670.1"/>
    <property type="gene ID" value="ENSAMEG00000031240.1"/>
</dbReference>
<reference evidence="2 3" key="1">
    <citation type="journal article" date="2010" name="Nature">
        <title>The sequence and de novo assembly of the giant panda genome.</title>
        <authorList>
            <person name="Li R."/>
            <person name="Fan W."/>
            <person name="Tian G."/>
            <person name="Zhu H."/>
            <person name="He L."/>
            <person name="Cai J."/>
            <person name="Huang Q."/>
            <person name="Cai Q."/>
            <person name="Li B."/>
            <person name="Bai Y."/>
            <person name="Zhang Z."/>
            <person name="Zhang Y."/>
            <person name="Wang W."/>
            <person name="Li J."/>
            <person name="Wei F."/>
            <person name="Li H."/>
            <person name="Jian M."/>
            <person name="Li J."/>
            <person name="Zhang Z."/>
            <person name="Nielsen R."/>
            <person name="Li D."/>
            <person name="Gu W."/>
            <person name="Yang Z."/>
            <person name="Xuan Z."/>
            <person name="Ryder O.A."/>
            <person name="Leung F.C."/>
            <person name="Zhou Y."/>
            <person name="Cao J."/>
            <person name="Sun X."/>
            <person name="Fu Y."/>
            <person name="Fang X."/>
            <person name="Guo X."/>
            <person name="Wang B."/>
            <person name="Hou R."/>
            <person name="Shen F."/>
            <person name="Mu B."/>
            <person name="Ni P."/>
            <person name="Lin R."/>
            <person name="Qian W."/>
            <person name="Wang G."/>
            <person name="Yu C."/>
            <person name="Nie W."/>
            <person name="Wang J."/>
            <person name="Wu Z."/>
            <person name="Liang H."/>
            <person name="Min J."/>
            <person name="Wu Q."/>
            <person name="Cheng S."/>
            <person name="Ruan J."/>
            <person name="Wang M."/>
            <person name="Shi Z."/>
            <person name="Wen M."/>
            <person name="Liu B."/>
            <person name="Ren X."/>
            <person name="Zheng H."/>
            <person name="Dong D."/>
            <person name="Cook K."/>
            <person name="Shan G."/>
            <person name="Zhang H."/>
            <person name="Kosiol C."/>
            <person name="Xie X."/>
            <person name="Lu Z."/>
            <person name="Zheng H."/>
            <person name="Li Y."/>
            <person name="Steiner C.C."/>
            <person name="Lam T.T."/>
            <person name="Lin S."/>
            <person name="Zhang Q."/>
            <person name="Li G."/>
            <person name="Tian J."/>
            <person name="Gong T."/>
            <person name="Liu H."/>
            <person name="Zhang D."/>
            <person name="Fang L."/>
            <person name="Ye C."/>
            <person name="Zhang J."/>
            <person name="Hu W."/>
            <person name="Xu A."/>
            <person name="Ren Y."/>
            <person name="Zhang G."/>
            <person name="Bruford M.W."/>
            <person name="Li Q."/>
            <person name="Ma L."/>
            <person name="Guo Y."/>
            <person name="An N."/>
            <person name="Hu Y."/>
            <person name="Zheng Y."/>
            <person name="Shi Y."/>
            <person name="Li Z."/>
            <person name="Liu Q."/>
            <person name="Chen Y."/>
            <person name="Zhao J."/>
            <person name="Qu N."/>
            <person name="Zhao S."/>
            <person name="Tian F."/>
            <person name="Wang X."/>
            <person name="Wang H."/>
            <person name="Xu L."/>
            <person name="Liu X."/>
            <person name="Vinar T."/>
            <person name="Wang Y."/>
            <person name="Lam T.W."/>
            <person name="Yiu S.M."/>
            <person name="Liu S."/>
            <person name="Zhang H."/>
            <person name="Li D."/>
            <person name="Huang Y."/>
            <person name="Wang X."/>
            <person name="Yang G."/>
            <person name="Jiang Z."/>
            <person name="Wang J."/>
            <person name="Qin N."/>
            <person name="Li L."/>
            <person name="Li J."/>
            <person name="Bolund L."/>
            <person name="Kristiansen K."/>
            <person name="Wong G.K."/>
            <person name="Olson M."/>
            <person name="Zhang X."/>
            <person name="Li S."/>
            <person name="Yang H."/>
            <person name="Wang J."/>
            <person name="Wang J."/>
        </authorList>
    </citation>
    <scope>NUCLEOTIDE SEQUENCE [LARGE SCALE GENOMIC DNA]</scope>
</reference>
<reference evidence="2" key="2">
    <citation type="submission" date="2025-08" db="UniProtKB">
        <authorList>
            <consortium name="Ensembl"/>
        </authorList>
    </citation>
    <scope>IDENTIFICATION</scope>
</reference>
<evidence type="ECO:0000256" key="1">
    <source>
        <dbReference type="SAM" id="MobiDB-lite"/>
    </source>
</evidence>